<keyword evidence="7" id="KW-0547">Nucleotide-binding</keyword>
<dbReference type="AlphaFoldDB" id="A0AAE3WD87"/>
<dbReference type="InterPro" id="IPR003661">
    <property type="entry name" value="HisK_dim/P_dom"/>
</dbReference>
<dbReference type="InterPro" id="IPR050980">
    <property type="entry name" value="2C_sensor_his_kinase"/>
</dbReference>
<keyword evidence="10" id="KW-0472">Membrane</keyword>
<dbReference type="PROSITE" id="PS50109">
    <property type="entry name" value="HIS_KIN"/>
    <property type="match status" value="1"/>
</dbReference>
<evidence type="ECO:0000256" key="9">
    <source>
        <dbReference type="ARBA" id="ARBA00022840"/>
    </source>
</evidence>
<feature type="transmembrane region" description="Helical" evidence="10">
    <location>
        <begin position="24"/>
        <end position="45"/>
    </location>
</feature>
<dbReference type="GO" id="GO:0005886">
    <property type="term" value="C:plasma membrane"/>
    <property type="evidence" value="ECO:0007669"/>
    <property type="project" value="UniProtKB-SubCell"/>
</dbReference>
<evidence type="ECO:0000256" key="7">
    <source>
        <dbReference type="ARBA" id="ARBA00022741"/>
    </source>
</evidence>
<accession>A0AAE3WD87</accession>
<evidence type="ECO:0000256" key="8">
    <source>
        <dbReference type="ARBA" id="ARBA00022777"/>
    </source>
</evidence>
<proteinExistence type="predicted"/>
<evidence type="ECO:0000259" key="11">
    <source>
        <dbReference type="PROSITE" id="PS50109"/>
    </source>
</evidence>
<dbReference type="Pfam" id="PF00512">
    <property type="entry name" value="HisKA"/>
    <property type="match status" value="1"/>
</dbReference>
<evidence type="ECO:0000256" key="1">
    <source>
        <dbReference type="ARBA" id="ARBA00000085"/>
    </source>
</evidence>
<keyword evidence="13" id="KW-1185">Reference proteome</keyword>
<feature type="transmembrane region" description="Helical" evidence="10">
    <location>
        <begin position="51"/>
        <end position="72"/>
    </location>
</feature>
<dbReference type="RefSeq" id="WP_306735619.1">
    <property type="nucleotide sequence ID" value="NZ_JANHAX010000003.1"/>
</dbReference>
<evidence type="ECO:0000256" key="2">
    <source>
        <dbReference type="ARBA" id="ARBA00004651"/>
    </source>
</evidence>
<dbReference type="GO" id="GO:0000155">
    <property type="term" value="F:phosphorelay sensor kinase activity"/>
    <property type="evidence" value="ECO:0007669"/>
    <property type="project" value="InterPro"/>
</dbReference>
<feature type="transmembrane region" description="Helical" evidence="10">
    <location>
        <begin position="107"/>
        <end position="123"/>
    </location>
</feature>
<keyword evidence="6" id="KW-0808">Transferase</keyword>
<comment type="subcellular location">
    <subcellularLocation>
        <location evidence="2">Cell membrane</location>
        <topology evidence="2">Multi-pass membrane protein</topology>
    </subcellularLocation>
</comment>
<dbReference type="SUPFAM" id="SSF47384">
    <property type="entry name" value="Homodimeric domain of signal transducing histidine kinase"/>
    <property type="match status" value="1"/>
</dbReference>
<evidence type="ECO:0000313" key="13">
    <source>
        <dbReference type="Proteomes" id="UP001226762"/>
    </source>
</evidence>
<gene>
    <name evidence="12" type="ORF">NO357_10520</name>
</gene>
<evidence type="ECO:0000256" key="6">
    <source>
        <dbReference type="ARBA" id="ARBA00022679"/>
    </source>
</evidence>
<dbReference type="InterPro" id="IPR036097">
    <property type="entry name" value="HisK_dim/P_sf"/>
</dbReference>
<dbReference type="Pfam" id="PF02518">
    <property type="entry name" value="HATPase_c"/>
    <property type="match status" value="1"/>
</dbReference>
<dbReference type="PANTHER" id="PTHR44936:SF10">
    <property type="entry name" value="SENSOR PROTEIN RSTB"/>
    <property type="match status" value="1"/>
</dbReference>
<evidence type="ECO:0000256" key="5">
    <source>
        <dbReference type="ARBA" id="ARBA00022553"/>
    </source>
</evidence>
<dbReference type="EMBL" id="JANHAX010000003">
    <property type="protein sequence ID" value="MDQ2090330.1"/>
    <property type="molecule type" value="Genomic_DNA"/>
</dbReference>
<feature type="transmembrane region" description="Helical" evidence="10">
    <location>
        <begin position="155"/>
        <end position="182"/>
    </location>
</feature>
<organism evidence="12 13">
    <name type="scientific">Marimonas arenosa</name>
    <dbReference type="NCBI Taxonomy" id="1795305"/>
    <lineage>
        <taxon>Bacteria</taxon>
        <taxon>Pseudomonadati</taxon>
        <taxon>Pseudomonadota</taxon>
        <taxon>Alphaproteobacteria</taxon>
        <taxon>Rhodobacterales</taxon>
        <taxon>Paracoccaceae</taxon>
        <taxon>Marimonas</taxon>
    </lineage>
</organism>
<dbReference type="InterPro" id="IPR004358">
    <property type="entry name" value="Sig_transdc_His_kin-like_C"/>
</dbReference>
<keyword evidence="5" id="KW-0597">Phosphoprotein</keyword>
<keyword evidence="8 12" id="KW-0418">Kinase</keyword>
<evidence type="ECO:0000256" key="10">
    <source>
        <dbReference type="SAM" id="Phobius"/>
    </source>
</evidence>
<dbReference type="EC" id="2.7.13.3" evidence="3"/>
<dbReference type="InterPro" id="IPR005467">
    <property type="entry name" value="His_kinase_dom"/>
</dbReference>
<dbReference type="PANTHER" id="PTHR44936">
    <property type="entry name" value="SENSOR PROTEIN CREC"/>
    <property type="match status" value="1"/>
</dbReference>
<protein>
    <recommendedName>
        <fullName evidence="3">histidine kinase</fullName>
        <ecNumber evidence="3">2.7.13.3</ecNumber>
    </recommendedName>
</protein>
<dbReference type="NCBIfam" id="NF045988">
    <property type="entry name" value="HisKinRegBRhodob"/>
    <property type="match status" value="1"/>
</dbReference>
<dbReference type="NCBIfam" id="NF033792">
    <property type="entry name" value="ActS_PrrB_HisK"/>
    <property type="match status" value="1"/>
</dbReference>
<dbReference type="SMART" id="SM00388">
    <property type="entry name" value="HisKA"/>
    <property type="match status" value="1"/>
</dbReference>
<reference evidence="12" key="1">
    <citation type="submission" date="2022-07" db="EMBL/GenBank/DDBJ databases">
        <authorList>
            <person name="Otstavnykh N."/>
            <person name="Isaeva M."/>
            <person name="Bystritskaya E."/>
        </authorList>
    </citation>
    <scope>NUCLEOTIDE SEQUENCE</scope>
    <source>
        <strain evidence="12">KCTC 52189</strain>
    </source>
</reference>
<keyword evidence="10" id="KW-0812">Transmembrane</keyword>
<dbReference type="InterPro" id="IPR036890">
    <property type="entry name" value="HATPase_C_sf"/>
</dbReference>
<dbReference type="Proteomes" id="UP001226762">
    <property type="component" value="Unassembled WGS sequence"/>
</dbReference>
<dbReference type="InterPro" id="IPR047770">
    <property type="entry name" value="RegB"/>
</dbReference>
<feature type="domain" description="Histidine kinase" evidence="11">
    <location>
        <begin position="218"/>
        <end position="443"/>
    </location>
</feature>
<keyword evidence="4" id="KW-1003">Cell membrane</keyword>
<feature type="transmembrane region" description="Helical" evidence="10">
    <location>
        <begin position="130"/>
        <end position="149"/>
    </location>
</feature>
<dbReference type="Gene3D" id="3.30.565.10">
    <property type="entry name" value="Histidine kinase-like ATPase, C-terminal domain"/>
    <property type="match status" value="1"/>
</dbReference>
<reference evidence="12" key="2">
    <citation type="submission" date="2023-02" db="EMBL/GenBank/DDBJ databases">
        <title>'Rhodoalgimonas zhirmunskyi' gen. nov., isolated from a red alga.</title>
        <authorList>
            <person name="Nedashkovskaya O.I."/>
            <person name="Otstavnykh N.Y."/>
            <person name="Bystritskaya E.P."/>
            <person name="Balabanova L.A."/>
            <person name="Isaeva M.P."/>
        </authorList>
    </citation>
    <scope>NUCLEOTIDE SEQUENCE</scope>
    <source>
        <strain evidence="12">KCTC 52189</strain>
    </source>
</reference>
<dbReference type="InterPro" id="IPR003594">
    <property type="entry name" value="HATPase_dom"/>
</dbReference>
<comment type="caution">
    <text evidence="12">The sequence shown here is derived from an EMBL/GenBank/DDBJ whole genome shotgun (WGS) entry which is preliminary data.</text>
</comment>
<dbReference type="GO" id="GO:0005524">
    <property type="term" value="F:ATP binding"/>
    <property type="evidence" value="ECO:0007669"/>
    <property type="project" value="UniProtKB-KW"/>
</dbReference>
<evidence type="ECO:0000256" key="3">
    <source>
        <dbReference type="ARBA" id="ARBA00012438"/>
    </source>
</evidence>
<evidence type="ECO:0000313" key="12">
    <source>
        <dbReference type="EMBL" id="MDQ2090330.1"/>
    </source>
</evidence>
<dbReference type="CDD" id="cd00082">
    <property type="entry name" value="HisKA"/>
    <property type="match status" value="1"/>
</dbReference>
<keyword evidence="9" id="KW-0067">ATP-binding</keyword>
<name>A0AAE3WD87_9RHOB</name>
<evidence type="ECO:0000256" key="4">
    <source>
        <dbReference type="ARBA" id="ARBA00022475"/>
    </source>
</evidence>
<sequence length="463" mass="50788">MADAAMSLIGERQRGNWIRLRTVIWLRWAAIIGQFAALMVAQHYYRLHLEVGLFYLVIGLAAIANLVAMFIFPENKRLSERENLLMVLFDLLQLSALLYLSGGLNNPFALLIVGPVTVSAAALSTRSTVFLGATAILIVSLLSTFHLPLRTAEGFILQIGELFVFGNWAAIVIAVVFLAVYARWISSEIYSMSEALQATQMALAREQKLSDLSGVVAAAAHELGTPLATIKLTSSELMEDLADQPDLLEDAALINQETDRCRDILRSMGQAGKDDLYMHKAPLITVVEEAAAPHMDRGKTIHFETMSHLGTELPQPMIARRPEIVHGLRNLIQNAVDFADANVWVGTDWSKGKITVRIQDDGPGYPTQLIGRIGDPFMRRSKRDRAARPAYEGMGLGLFIAKTLLERTGADLTFANGADMQNADALCTERCGALVVVSWPIAKIDARFGEGAMPLGQNKPFET</sequence>
<dbReference type="PRINTS" id="PR00344">
    <property type="entry name" value="BCTRLSENSOR"/>
</dbReference>
<dbReference type="Gene3D" id="1.10.287.130">
    <property type="match status" value="1"/>
</dbReference>
<keyword evidence="10" id="KW-1133">Transmembrane helix</keyword>
<dbReference type="SUPFAM" id="SSF55874">
    <property type="entry name" value="ATPase domain of HSP90 chaperone/DNA topoisomerase II/histidine kinase"/>
    <property type="match status" value="1"/>
</dbReference>
<comment type="catalytic activity">
    <reaction evidence="1">
        <text>ATP + protein L-histidine = ADP + protein N-phospho-L-histidine.</text>
        <dbReference type="EC" id="2.7.13.3"/>
    </reaction>
</comment>
<dbReference type="SMART" id="SM00387">
    <property type="entry name" value="HATPase_c"/>
    <property type="match status" value="1"/>
</dbReference>